<dbReference type="EMBL" id="KI964041">
    <property type="protein sequence ID" value="EUC43043.1"/>
    <property type="molecule type" value="Genomic_DNA"/>
</dbReference>
<keyword evidence="3" id="KW-1185">Reference proteome</keyword>
<evidence type="ECO:0000256" key="1">
    <source>
        <dbReference type="SAM" id="MobiDB-lite"/>
    </source>
</evidence>
<evidence type="ECO:0000313" key="2">
    <source>
        <dbReference type="EMBL" id="EUC43043.1"/>
    </source>
</evidence>
<dbReference type="RefSeq" id="XP_007690433.1">
    <property type="nucleotide sequence ID" value="XM_007692243.1"/>
</dbReference>
<protein>
    <submittedName>
        <fullName evidence="2">Uncharacterized protein</fullName>
    </submittedName>
</protein>
<gene>
    <name evidence="2" type="ORF">COCMIDRAFT_101888</name>
</gene>
<dbReference type="AlphaFoldDB" id="W6YZN3"/>
<dbReference type="Proteomes" id="UP000054032">
    <property type="component" value="Unassembled WGS sequence"/>
</dbReference>
<dbReference type="KEGG" id="bor:COCMIDRAFT_101888"/>
<proteinExistence type="predicted"/>
<accession>W6YZN3</accession>
<reference evidence="2 3" key="1">
    <citation type="journal article" date="2013" name="PLoS Genet.">
        <title>Comparative genome structure, secondary metabolite, and effector coding capacity across Cochliobolus pathogens.</title>
        <authorList>
            <person name="Condon B.J."/>
            <person name="Leng Y."/>
            <person name="Wu D."/>
            <person name="Bushley K.E."/>
            <person name="Ohm R.A."/>
            <person name="Otillar R."/>
            <person name="Martin J."/>
            <person name="Schackwitz W."/>
            <person name="Grimwood J."/>
            <person name="MohdZainudin N."/>
            <person name="Xue C."/>
            <person name="Wang R."/>
            <person name="Manning V.A."/>
            <person name="Dhillon B."/>
            <person name="Tu Z.J."/>
            <person name="Steffenson B.J."/>
            <person name="Salamov A."/>
            <person name="Sun H."/>
            <person name="Lowry S."/>
            <person name="LaButti K."/>
            <person name="Han J."/>
            <person name="Copeland A."/>
            <person name="Lindquist E."/>
            <person name="Barry K."/>
            <person name="Schmutz J."/>
            <person name="Baker S.E."/>
            <person name="Ciuffetti L.M."/>
            <person name="Grigoriev I.V."/>
            <person name="Zhong S."/>
            <person name="Turgeon B.G."/>
        </authorList>
    </citation>
    <scope>NUCLEOTIDE SEQUENCE [LARGE SCALE GENOMIC DNA]</scope>
    <source>
        <strain evidence="2 3">ATCC 44560</strain>
    </source>
</reference>
<feature type="region of interest" description="Disordered" evidence="1">
    <location>
        <begin position="218"/>
        <end position="245"/>
    </location>
</feature>
<name>W6YZN3_COCMI</name>
<dbReference type="HOGENOM" id="CLU_717611_0_0_1"/>
<dbReference type="OrthoDB" id="3542716at2759"/>
<sequence>MADIKLTRKARYETAEAQILDLSFTIEGAAFEHPDVFDNSKPVFINARKASSIMYKKAIAKWEENPNGPKSRETLELTAAETAQEIEEDMERYLLVGWVPQTQQQPGKVVRRYGRPVGIDRPEEDKIITFDKDEDDLPLMVVVKSLDEEVKLASVFKYVLLEQVDGLCTPYSINSKEVYHLSLYRDMTTMNHKRLAAWNQLACKYAYQGHKKPEVWNTKRSQATRDREMAVPPPNKDSGNDVDATSTEDMLEDNASYSSEMADVPSDISEDLSCDSDKIRELQAFVDAANKENAPFTQAQADVMVEEAQVLWSNAQHLDSYHVYLLAQGMREVGLAPAYPHLKAFVLEGCYHIAKMSGEVTIEELGAIALQAEETVKRVLSYIE</sequence>
<evidence type="ECO:0000313" key="3">
    <source>
        <dbReference type="Proteomes" id="UP000054032"/>
    </source>
</evidence>
<organism evidence="2 3">
    <name type="scientific">Bipolaris oryzae ATCC 44560</name>
    <dbReference type="NCBI Taxonomy" id="930090"/>
    <lineage>
        <taxon>Eukaryota</taxon>
        <taxon>Fungi</taxon>
        <taxon>Dikarya</taxon>
        <taxon>Ascomycota</taxon>
        <taxon>Pezizomycotina</taxon>
        <taxon>Dothideomycetes</taxon>
        <taxon>Pleosporomycetidae</taxon>
        <taxon>Pleosporales</taxon>
        <taxon>Pleosporineae</taxon>
        <taxon>Pleosporaceae</taxon>
        <taxon>Bipolaris</taxon>
    </lineage>
</organism>
<dbReference type="GeneID" id="19117958"/>